<evidence type="ECO:0000313" key="3">
    <source>
        <dbReference type="Proteomes" id="UP001521116"/>
    </source>
</evidence>
<sequence length="404" mass="45838">MAIYSLDSEQRVARDTTDDAYDDEYNTSTSPETLPPTTEHILKNGQQYRGKMTQGTSHKKLRDTGKKQLFGSLPSQDDRDLRQASGHPNFSTLRHHSSFVESAEFMPSPTPPHTSQRSRARAREHDYLQETEDDEVLTKRKKPMPRSFKAPASHGFHREPSSYMSSSPSLTPPYLQHDTTEIDNTDNTPIAHHRPLTHPRPHPTTANRRATSADDHDAATADRSLFVTGLTPNPTDPTDTPTHRARLRALAGNPGAHPYARRKAPEADPENRLIKTLRQRARLHWDEIAAQLNRDRVAAGRAPTFTTAAVYGRFQRVAPRIAEAEGEAGFDYKEYLHFKHERRDGGGRKRSPPMPKMSEEDLGVLARCYEEVERERWENVAKKFKLRAGFQLSAEQVAKKWNTL</sequence>
<evidence type="ECO:0008006" key="4">
    <source>
        <dbReference type="Google" id="ProtNLM"/>
    </source>
</evidence>
<keyword evidence="3" id="KW-1185">Reference proteome</keyword>
<comment type="caution">
    <text evidence="2">The sequence shown here is derived from an EMBL/GenBank/DDBJ whole genome shotgun (WGS) entry which is preliminary data.</text>
</comment>
<dbReference type="EMBL" id="JAJVDC020000310">
    <property type="protein sequence ID" value="KAL1615504.1"/>
    <property type="molecule type" value="Genomic_DNA"/>
</dbReference>
<name>A0ABR3SAN6_9PEZI</name>
<dbReference type="CDD" id="cd00167">
    <property type="entry name" value="SANT"/>
    <property type="match status" value="1"/>
</dbReference>
<dbReference type="Proteomes" id="UP001521116">
    <property type="component" value="Unassembled WGS sequence"/>
</dbReference>
<proteinExistence type="predicted"/>
<protein>
    <recommendedName>
        <fullName evidence="4">Myb-like domain-containing protein</fullName>
    </recommendedName>
</protein>
<reference evidence="2 3" key="1">
    <citation type="submission" date="2024-02" db="EMBL/GenBank/DDBJ databases">
        <title>De novo assembly and annotation of 12 fungi associated with fruit tree decline syndrome in Ontario, Canada.</title>
        <authorList>
            <person name="Sulman M."/>
            <person name="Ellouze W."/>
            <person name="Ilyukhin E."/>
        </authorList>
    </citation>
    <scope>NUCLEOTIDE SEQUENCE [LARGE SCALE GENOMIC DNA]</scope>
    <source>
        <strain evidence="2 3">M1-105</strain>
    </source>
</reference>
<feature type="region of interest" description="Disordered" evidence="1">
    <location>
        <begin position="1"/>
        <end position="217"/>
    </location>
</feature>
<dbReference type="InterPro" id="IPR001005">
    <property type="entry name" value="SANT/Myb"/>
</dbReference>
<feature type="compositionally biased region" description="Low complexity" evidence="1">
    <location>
        <begin position="27"/>
        <end position="39"/>
    </location>
</feature>
<accession>A0ABR3SAN6</accession>
<feature type="compositionally biased region" description="Low complexity" evidence="1">
    <location>
        <begin position="161"/>
        <end position="175"/>
    </location>
</feature>
<gene>
    <name evidence="2" type="ORF">SLS56_011792</name>
</gene>
<evidence type="ECO:0000256" key="1">
    <source>
        <dbReference type="SAM" id="MobiDB-lite"/>
    </source>
</evidence>
<evidence type="ECO:0000313" key="2">
    <source>
        <dbReference type="EMBL" id="KAL1615504.1"/>
    </source>
</evidence>
<organism evidence="2 3">
    <name type="scientific">Neofusicoccum ribis</name>
    <dbReference type="NCBI Taxonomy" id="45134"/>
    <lineage>
        <taxon>Eukaryota</taxon>
        <taxon>Fungi</taxon>
        <taxon>Dikarya</taxon>
        <taxon>Ascomycota</taxon>
        <taxon>Pezizomycotina</taxon>
        <taxon>Dothideomycetes</taxon>
        <taxon>Dothideomycetes incertae sedis</taxon>
        <taxon>Botryosphaeriales</taxon>
        <taxon>Botryosphaeriaceae</taxon>
        <taxon>Neofusicoccum</taxon>
    </lineage>
</organism>
<feature type="compositionally biased region" description="Basic residues" evidence="1">
    <location>
        <begin position="191"/>
        <end position="201"/>
    </location>
</feature>
<feature type="compositionally biased region" description="Basic and acidic residues" evidence="1">
    <location>
        <begin position="8"/>
        <end position="17"/>
    </location>
</feature>